<keyword evidence="2" id="KW-0472">Membrane</keyword>
<evidence type="ECO:0000256" key="2">
    <source>
        <dbReference type="SAM" id="Phobius"/>
    </source>
</evidence>
<proteinExistence type="predicted"/>
<keyword evidence="2" id="KW-0812">Transmembrane</keyword>
<feature type="region of interest" description="Disordered" evidence="1">
    <location>
        <begin position="72"/>
        <end position="94"/>
    </location>
</feature>
<gene>
    <name evidence="3" type="ORF">CTOB1V02_LOCUS13651</name>
</gene>
<organism evidence="3">
    <name type="scientific">Cyprideis torosa</name>
    <dbReference type="NCBI Taxonomy" id="163714"/>
    <lineage>
        <taxon>Eukaryota</taxon>
        <taxon>Metazoa</taxon>
        <taxon>Ecdysozoa</taxon>
        <taxon>Arthropoda</taxon>
        <taxon>Crustacea</taxon>
        <taxon>Oligostraca</taxon>
        <taxon>Ostracoda</taxon>
        <taxon>Podocopa</taxon>
        <taxon>Podocopida</taxon>
        <taxon>Cytherocopina</taxon>
        <taxon>Cytheroidea</taxon>
        <taxon>Cytherideidae</taxon>
        <taxon>Cyprideis</taxon>
    </lineage>
</organism>
<feature type="compositionally biased region" description="Polar residues" evidence="1">
    <location>
        <begin position="72"/>
        <end position="82"/>
    </location>
</feature>
<sequence length="127" mass="13664">MFSDSSMSSRDFGIPSSTVSKEDFYISSSSSEASSVSIASIFKPSPWTRLIQNVLSTSTSASDLLSTLGLTNASTEGRASQEPSEEGPIFSRRYNPDQDGGNIFHILLVTLTFVALVYALALRASNR</sequence>
<reference evidence="3" key="1">
    <citation type="submission" date="2020-11" db="EMBL/GenBank/DDBJ databases">
        <authorList>
            <person name="Tran Van P."/>
        </authorList>
    </citation>
    <scope>NUCLEOTIDE SEQUENCE</scope>
</reference>
<evidence type="ECO:0000256" key="1">
    <source>
        <dbReference type="SAM" id="MobiDB-lite"/>
    </source>
</evidence>
<dbReference type="AlphaFoldDB" id="A0A7R8WPS9"/>
<feature type="transmembrane region" description="Helical" evidence="2">
    <location>
        <begin position="103"/>
        <end position="122"/>
    </location>
</feature>
<name>A0A7R8WPS9_9CRUS</name>
<evidence type="ECO:0000313" key="3">
    <source>
        <dbReference type="EMBL" id="CAD7235836.1"/>
    </source>
</evidence>
<protein>
    <submittedName>
        <fullName evidence="3">Uncharacterized protein</fullName>
    </submittedName>
</protein>
<accession>A0A7R8WPS9</accession>
<dbReference type="EMBL" id="OB674898">
    <property type="protein sequence ID" value="CAD7235836.1"/>
    <property type="molecule type" value="Genomic_DNA"/>
</dbReference>
<keyword evidence="2" id="KW-1133">Transmembrane helix</keyword>